<evidence type="ECO:0000259" key="1">
    <source>
        <dbReference type="Pfam" id="PF04248"/>
    </source>
</evidence>
<accession>A0ABZ0CY27</accession>
<proteinExistence type="predicted"/>
<dbReference type="EMBL" id="CP136336">
    <property type="protein sequence ID" value="WOB07872.1"/>
    <property type="molecule type" value="Genomic_DNA"/>
</dbReference>
<dbReference type="Pfam" id="PF04248">
    <property type="entry name" value="NTP_transf_9"/>
    <property type="match status" value="1"/>
</dbReference>
<organism evidence="2 3">
    <name type="scientific">Piscinibacter gummiphilus</name>
    <dbReference type="NCBI Taxonomy" id="946333"/>
    <lineage>
        <taxon>Bacteria</taxon>
        <taxon>Pseudomonadati</taxon>
        <taxon>Pseudomonadota</taxon>
        <taxon>Betaproteobacteria</taxon>
        <taxon>Burkholderiales</taxon>
        <taxon>Sphaerotilaceae</taxon>
        <taxon>Piscinibacter</taxon>
    </lineage>
</organism>
<dbReference type="PANTHER" id="PTHR34310">
    <property type="entry name" value="DUF427 DOMAIN PROTEIN (AFU_ORTHOLOGUE AFUA_3G02220)"/>
    <property type="match status" value="1"/>
</dbReference>
<dbReference type="InterPro" id="IPR038694">
    <property type="entry name" value="DUF427_sf"/>
</dbReference>
<name>A0ABZ0CY27_9BURK</name>
<dbReference type="Gene3D" id="2.170.150.40">
    <property type="entry name" value="Domain of unknown function (DUF427)"/>
    <property type="match status" value="1"/>
</dbReference>
<keyword evidence="3" id="KW-1185">Reference proteome</keyword>
<sequence>MRKSPGHQKDPDHLVREQPLGLWMKVEVDGDVIADSIDVVQLVEDRNPVRYYFPREDVAMHRLVRSDTTSDCPYKGRATYYSLQLASGLLRDAAWSYEAPYEEHQGLRGRVAFWEENIPGLLIEPKL</sequence>
<evidence type="ECO:0000313" key="2">
    <source>
        <dbReference type="EMBL" id="WOB07872.1"/>
    </source>
</evidence>
<feature type="domain" description="DUF427" evidence="1">
    <location>
        <begin position="24"/>
        <end position="116"/>
    </location>
</feature>
<dbReference type="PANTHER" id="PTHR34310:SF9">
    <property type="entry name" value="BLR5716 PROTEIN"/>
    <property type="match status" value="1"/>
</dbReference>
<gene>
    <name evidence="2" type="ORF">RXV79_23565</name>
</gene>
<reference evidence="2 3" key="1">
    <citation type="submission" date="2023-10" db="EMBL/GenBank/DDBJ databases">
        <title>Bacteria for the degradation of biodegradable plastic PBAT(Polybutylene adipate terephthalate).</title>
        <authorList>
            <person name="Weon H.-Y."/>
            <person name="Yeon J."/>
        </authorList>
    </citation>
    <scope>NUCLEOTIDE SEQUENCE [LARGE SCALE GENOMIC DNA]</scope>
    <source>
        <strain evidence="2 3">SBD 7-3</strain>
    </source>
</reference>
<dbReference type="RefSeq" id="WP_316700531.1">
    <property type="nucleotide sequence ID" value="NZ_CP136336.1"/>
</dbReference>
<dbReference type="Proteomes" id="UP001303946">
    <property type="component" value="Chromosome"/>
</dbReference>
<protein>
    <submittedName>
        <fullName evidence="2">DUF427 domain-containing protein</fullName>
    </submittedName>
</protein>
<evidence type="ECO:0000313" key="3">
    <source>
        <dbReference type="Proteomes" id="UP001303946"/>
    </source>
</evidence>
<dbReference type="InterPro" id="IPR007361">
    <property type="entry name" value="DUF427"/>
</dbReference>